<organism evidence="2 3">
    <name type="scientific">Streptomyces polygonati</name>
    <dbReference type="NCBI Taxonomy" id="1617087"/>
    <lineage>
        <taxon>Bacteria</taxon>
        <taxon>Bacillati</taxon>
        <taxon>Actinomycetota</taxon>
        <taxon>Actinomycetes</taxon>
        <taxon>Kitasatosporales</taxon>
        <taxon>Streptomycetaceae</taxon>
        <taxon>Streptomyces</taxon>
    </lineage>
</organism>
<dbReference type="SUPFAM" id="SSF56770">
    <property type="entry name" value="HydA/Nqo6-like"/>
    <property type="match status" value="1"/>
</dbReference>
<feature type="region of interest" description="Disordered" evidence="1">
    <location>
        <begin position="288"/>
        <end position="307"/>
    </location>
</feature>
<gene>
    <name evidence="2" type="ORF">ACFO3J_25545</name>
</gene>
<dbReference type="InterPro" id="IPR029014">
    <property type="entry name" value="NiFe-Hase_large"/>
</dbReference>
<name>A0ABV8HS70_9ACTN</name>
<protein>
    <submittedName>
        <fullName evidence="2">Uncharacterized protein</fullName>
    </submittedName>
</protein>
<dbReference type="RefSeq" id="WP_386433671.1">
    <property type="nucleotide sequence ID" value="NZ_JBHSBB010000018.1"/>
</dbReference>
<proteinExistence type="predicted"/>
<accession>A0ABV8HS70</accession>
<keyword evidence="3" id="KW-1185">Reference proteome</keyword>
<dbReference type="Gene3D" id="3.40.50.12280">
    <property type="match status" value="1"/>
</dbReference>
<evidence type="ECO:0000313" key="3">
    <source>
        <dbReference type="Proteomes" id="UP001595765"/>
    </source>
</evidence>
<reference evidence="3" key="1">
    <citation type="journal article" date="2019" name="Int. J. Syst. Evol. Microbiol.">
        <title>The Global Catalogue of Microorganisms (GCM) 10K type strain sequencing project: providing services to taxonomists for standard genome sequencing and annotation.</title>
        <authorList>
            <consortium name="The Broad Institute Genomics Platform"/>
            <consortium name="The Broad Institute Genome Sequencing Center for Infectious Disease"/>
            <person name="Wu L."/>
            <person name="Ma J."/>
        </authorList>
    </citation>
    <scope>NUCLEOTIDE SEQUENCE [LARGE SCALE GENOMIC DNA]</scope>
    <source>
        <strain evidence="3">CGMCC 4.7237</strain>
    </source>
</reference>
<dbReference type="Proteomes" id="UP001595765">
    <property type="component" value="Unassembled WGS sequence"/>
</dbReference>
<feature type="region of interest" description="Disordered" evidence="1">
    <location>
        <begin position="380"/>
        <end position="400"/>
    </location>
</feature>
<feature type="compositionally biased region" description="Basic and acidic residues" evidence="1">
    <location>
        <begin position="136"/>
        <end position="154"/>
    </location>
</feature>
<comment type="caution">
    <text evidence="2">The sequence shown here is derived from an EMBL/GenBank/DDBJ whole genome shotgun (WGS) entry which is preliminary data.</text>
</comment>
<sequence>MGLRDLPLRATAARPRVLVVALPGATRVRLAAEQELRRRDLPTAPTPAQADLLLVAGPDCPALADAVDRLWQDMPAPRARAQVRTADEVAAVIGSARAALATPPPRTGAEDRHARSTDRHPRGGHRHGGGGGESHGGTEHPTGTEHRTGHEGHRGHGGGMEMPAGLPTAERGPDRDGLALDRLHVSFGPFLPDWPAGLTIRLTLQGDVIQHAALVEPAPSGAATALPYWSEPWMRAAAGQDIHAGDAARRRAAAHLDSLGRFLAVAGWPTEATAARRLRDDLLAEAPEATGATEVPEAPQLRGARSADLRRRAERFARRVGRSRTLHWLTRGMGNLTRAEAEAAGVSGPAARADGDVPARYRQWLTAVLDDIARLEHPGLLDPAGAEGPRGRPDGPRSASTALAAALPRLLEGTEVAAARLIVASLDPDPDELAALLPEAARG</sequence>
<feature type="region of interest" description="Disordered" evidence="1">
    <location>
        <begin position="96"/>
        <end position="175"/>
    </location>
</feature>
<evidence type="ECO:0000313" key="2">
    <source>
        <dbReference type="EMBL" id="MFC4034805.1"/>
    </source>
</evidence>
<evidence type="ECO:0000256" key="1">
    <source>
        <dbReference type="SAM" id="MobiDB-lite"/>
    </source>
</evidence>
<feature type="compositionally biased region" description="Basic and acidic residues" evidence="1">
    <location>
        <begin position="108"/>
        <end position="121"/>
    </location>
</feature>
<dbReference type="EMBL" id="JBHSBB010000018">
    <property type="protein sequence ID" value="MFC4034805.1"/>
    <property type="molecule type" value="Genomic_DNA"/>
</dbReference>
<dbReference type="SUPFAM" id="SSF56762">
    <property type="entry name" value="HydB/Nqo4-like"/>
    <property type="match status" value="1"/>
</dbReference>